<feature type="compositionally biased region" description="Basic and acidic residues" evidence="7">
    <location>
        <begin position="490"/>
        <end position="514"/>
    </location>
</feature>
<dbReference type="GO" id="GO:0005634">
    <property type="term" value="C:nucleus"/>
    <property type="evidence" value="ECO:0007669"/>
    <property type="project" value="UniProtKB-SubCell"/>
</dbReference>
<evidence type="ECO:0000256" key="4">
    <source>
        <dbReference type="ARBA" id="ARBA00022806"/>
    </source>
</evidence>
<feature type="compositionally biased region" description="Basic and acidic residues" evidence="7">
    <location>
        <begin position="207"/>
        <end position="220"/>
    </location>
</feature>
<keyword evidence="6" id="KW-0539">Nucleus</keyword>
<evidence type="ECO:0000256" key="1">
    <source>
        <dbReference type="ARBA" id="ARBA00004123"/>
    </source>
</evidence>
<evidence type="ECO:0000256" key="7">
    <source>
        <dbReference type="SAM" id="MobiDB-lite"/>
    </source>
</evidence>
<feature type="compositionally biased region" description="Acidic residues" evidence="7">
    <location>
        <begin position="450"/>
        <end position="468"/>
    </location>
</feature>
<evidence type="ECO:0000256" key="6">
    <source>
        <dbReference type="ARBA" id="ARBA00023242"/>
    </source>
</evidence>
<proteinExistence type="predicted"/>
<dbReference type="Pfam" id="PF00176">
    <property type="entry name" value="SNF2-rel_dom"/>
    <property type="match status" value="1"/>
</dbReference>
<feature type="region of interest" description="Disordered" evidence="7">
    <location>
        <begin position="347"/>
        <end position="374"/>
    </location>
</feature>
<feature type="region of interest" description="Disordered" evidence="7">
    <location>
        <begin position="145"/>
        <end position="282"/>
    </location>
</feature>
<feature type="compositionally biased region" description="Acidic residues" evidence="7">
    <location>
        <begin position="391"/>
        <end position="401"/>
    </location>
</feature>
<dbReference type="InterPro" id="IPR044567">
    <property type="entry name" value="CLSY/DRD1"/>
</dbReference>
<dbReference type="SMART" id="SM00487">
    <property type="entry name" value="DEXDc"/>
    <property type="match status" value="1"/>
</dbReference>
<keyword evidence="10" id="KW-1185">Reference proteome</keyword>
<name>A0A8B8N298_9MYRT</name>
<keyword evidence="2" id="KW-0547">Nucleotide-binding</keyword>
<dbReference type="Pfam" id="PF00271">
    <property type="entry name" value="Helicase_C"/>
    <property type="match status" value="1"/>
</dbReference>
<dbReference type="Proteomes" id="UP000827889">
    <property type="component" value="Chromosome 3"/>
</dbReference>
<dbReference type="CDD" id="cd18793">
    <property type="entry name" value="SF2_C_SNF"/>
    <property type="match status" value="1"/>
</dbReference>
<dbReference type="InterPro" id="IPR027417">
    <property type="entry name" value="P-loop_NTPase"/>
</dbReference>
<evidence type="ECO:0000313" key="11">
    <source>
        <dbReference type="RefSeq" id="XP_030516518.2"/>
    </source>
</evidence>
<dbReference type="PROSITE" id="PS51192">
    <property type="entry name" value="HELICASE_ATP_BIND_1"/>
    <property type="match status" value="1"/>
</dbReference>
<dbReference type="SMART" id="SM00490">
    <property type="entry name" value="HELICc"/>
    <property type="match status" value="1"/>
</dbReference>
<sequence length="1458" mass="164179">MASYSPVSSRTRARTKKEDPYGGSFSNAELGRRKGGSSGAKSFVRDILLLETSGPEAESSGRGARRRVSSFSGGLGGEGSAGDGSREVIVITDSEDDSDEVISVSGSGEEEEESSDHRPLTARRFEPNHVFHECKNIDVVDGVSSDYDEEESTDFESDDSVGGRENGMSGGEEFLSNACSDDDSIRSGEENVFGEQGEGNDGSFKSSYDDRAPIVSEKRTSSVTEDGPEADLSLDYLSSSFESTTEVDDISDEDLVTNVSESLSTEGETSSSSEEYVPGSECEKMRAIKKRKREDRGEMSCLYSTRKTTEELDIECKDDPVVDAGKKEDVERRVSLVIEWLQDDVEEEKEEEAINGEHNIECMDDPGIDEGGSKENVECRVSRVKGWLQVDVEEVKEEETINVERSNAETDCPSNDENGNSRQTEERGSFSLSECQRTREKAETGHGGNNDDEGLQVDEEEEEEEEEGKAEIEFDRVNAGTDVSSINEKGTIREIEERGNFCEPEKEGSNQSREKLTSLIKVFGVDRRTQEKIYGKVEDRKEEDSGMSCSIQQLPKKRKYKDCSGKKAFANRNAEKEQTSATDGTVRNECRGDWESRTRRERGGESRENTLFKLVNCIWGKDEIPQDDIQKERVDKEKQFAGGCAVREERKESTEWFETFGRTASGIKGDCSHNMYEQKKVGEILPRSGEEGVGVHQAQGRKDCRSTSDYEICWERSGKSKELKYFQRLAQKFRDNKDDTGQKEVVWEIPSRTEPQAEVPPLPVKFFWADEKPEPELAPKSEAEKEMDKMWSDMEFCLRAGELGSSRPPKKFSIEGSGSKRFPNGGNPSLFEGICLQPSGNDSVELSHQSGSVLDLIPCNRNKLYPHQLEGFQFMWKNLAGSTDLKELSNSEPKDVGGCIISHAPGTGKTCLTILFLHTYLGLFPNSRPMVIAPASLLLTWEEEFRKWNKKWDTSISFHNLNSLEFSGTENAGAVRMVEANRHLKQCNDVMRMIKVYSWSKSSSILGISYNLYEKLAMPKRIGIKDPAKKPEIQKKDEEMRKILLDLPGVVVLDEGHTPRNERSSIWNLLLKLRTEKRIILSGTPFQNNFLELYNTLCLVRPTTADELPLSLKKFCQARTGRRKRAKTDDINSLVQPHDKAADDAIVNLRSIMAPFVHVHKGSILRENLPGIKECIVVLNLGDRQKKIVENIQRSQCAFEYEFKLSLACIHPSLILSCNAHVHEKPVIGRERQKLEDLKTNTDAGAKTRFLVELIRLSEALGEKVLVFSQYKEPLSLISYQLRSTFQWSTKGKEILHMHGSLDLRERQRLIGEFNNRQSQARVMLASTKACSEGISLIGASRVVLLDVVWNPSVGRQAISRAFRIGQEKVVYTYHLITKGTAECDKFSKQMEKERLSKLFFSLTDKENGERRKSRVVAEDRIMDEMTSSENFKDLFDQILYQPKDSDAVDQIFYQSSV</sequence>
<keyword evidence="3" id="KW-0378">Hydrolase</keyword>
<dbReference type="GO" id="GO:0080188">
    <property type="term" value="P:gene silencing by siRNA-directed DNA methylation"/>
    <property type="evidence" value="ECO:0007669"/>
    <property type="project" value="InterPro"/>
</dbReference>
<dbReference type="KEGG" id="rarg:115730076"/>
<evidence type="ECO:0000313" key="10">
    <source>
        <dbReference type="Proteomes" id="UP000827889"/>
    </source>
</evidence>
<dbReference type="InterPro" id="IPR001650">
    <property type="entry name" value="Helicase_C-like"/>
</dbReference>
<accession>A0A8B8N298</accession>
<protein>
    <submittedName>
        <fullName evidence="11">SNF2 domain-containing protein CLASSY 3-like</fullName>
    </submittedName>
</protein>
<dbReference type="InterPro" id="IPR014001">
    <property type="entry name" value="Helicase_ATP-bd"/>
</dbReference>
<organism evidence="10 11">
    <name type="scientific">Rhodamnia argentea</name>
    <dbReference type="NCBI Taxonomy" id="178133"/>
    <lineage>
        <taxon>Eukaryota</taxon>
        <taxon>Viridiplantae</taxon>
        <taxon>Streptophyta</taxon>
        <taxon>Embryophyta</taxon>
        <taxon>Tracheophyta</taxon>
        <taxon>Spermatophyta</taxon>
        <taxon>Magnoliopsida</taxon>
        <taxon>eudicotyledons</taxon>
        <taxon>Gunneridae</taxon>
        <taxon>Pentapetalae</taxon>
        <taxon>rosids</taxon>
        <taxon>malvids</taxon>
        <taxon>Myrtales</taxon>
        <taxon>Myrtaceae</taxon>
        <taxon>Myrtoideae</taxon>
        <taxon>Myrteae</taxon>
        <taxon>Australasian group</taxon>
        <taxon>Rhodamnia</taxon>
    </lineage>
</organism>
<feature type="compositionally biased region" description="Polar residues" evidence="7">
    <location>
        <begin position="412"/>
        <end position="422"/>
    </location>
</feature>
<evidence type="ECO:0000256" key="5">
    <source>
        <dbReference type="ARBA" id="ARBA00022840"/>
    </source>
</evidence>
<keyword evidence="5" id="KW-0067">ATP-binding</keyword>
<evidence type="ECO:0000256" key="3">
    <source>
        <dbReference type="ARBA" id="ARBA00022801"/>
    </source>
</evidence>
<dbReference type="Gene3D" id="3.40.50.300">
    <property type="entry name" value="P-loop containing nucleotide triphosphate hydrolases"/>
    <property type="match status" value="1"/>
</dbReference>
<feature type="compositionally biased region" description="Basic and acidic residues" evidence="7">
    <location>
        <begin position="115"/>
        <end position="124"/>
    </location>
</feature>
<evidence type="ECO:0000259" key="9">
    <source>
        <dbReference type="PROSITE" id="PS51194"/>
    </source>
</evidence>
<dbReference type="InterPro" id="IPR038718">
    <property type="entry name" value="SNF2-like_sf"/>
</dbReference>
<dbReference type="GO" id="GO:0016787">
    <property type="term" value="F:hydrolase activity"/>
    <property type="evidence" value="ECO:0007669"/>
    <property type="project" value="UniProtKB-KW"/>
</dbReference>
<dbReference type="SUPFAM" id="SSF52540">
    <property type="entry name" value="P-loop containing nucleoside triphosphate hydrolases"/>
    <property type="match status" value="2"/>
</dbReference>
<dbReference type="GO" id="GO:0004386">
    <property type="term" value="F:helicase activity"/>
    <property type="evidence" value="ECO:0007669"/>
    <property type="project" value="UniProtKB-KW"/>
</dbReference>
<evidence type="ECO:0000259" key="8">
    <source>
        <dbReference type="PROSITE" id="PS51192"/>
    </source>
</evidence>
<dbReference type="GO" id="GO:0005524">
    <property type="term" value="F:ATP binding"/>
    <property type="evidence" value="ECO:0007669"/>
    <property type="project" value="UniProtKB-KW"/>
</dbReference>
<dbReference type="GeneID" id="115730076"/>
<dbReference type="AlphaFoldDB" id="A0A8B8N298"/>
<feature type="region of interest" description="Disordered" evidence="7">
    <location>
        <begin position="391"/>
        <end position="514"/>
    </location>
</feature>
<gene>
    <name evidence="11" type="primary">LOC115730076</name>
</gene>
<feature type="domain" description="Helicase C-terminal" evidence="9">
    <location>
        <begin position="1253"/>
        <end position="1411"/>
    </location>
</feature>
<comment type="subcellular location">
    <subcellularLocation>
        <location evidence="1">Nucleus</location>
    </subcellularLocation>
</comment>
<feature type="compositionally biased region" description="Acidic residues" evidence="7">
    <location>
        <begin position="146"/>
        <end position="159"/>
    </location>
</feature>
<feature type="region of interest" description="Disordered" evidence="7">
    <location>
        <begin position="1"/>
        <end position="40"/>
    </location>
</feature>
<feature type="compositionally biased region" description="Gly residues" evidence="7">
    <location>
        <begin position="73"/>
        <end position="82"/>
    </location>
</feature>
<dbReference type="InterPro" id="IPR049730">
    <property type="entry name" value="SNF2/RAD54-like_C"/>
</dbReference>
<feature type="compositionally biased region" description="Polar residues" evidence="7">
    <location>
        <begin position="1"/>
        <end position="10"/>
    </location>
</feature>
<keyword evidence="4" id="KW-0347">Helicase</keyword>
<dbReference type="PANTHER" id="PTHR45821">
    <property type="entry name" value="SNF2 DOMAIN-CONTAINING PROTEIN CLASSY 2-RELATED"/>
    <property type="match status" value="1"/>
</dbReference>
<dbReference type="PROSITE" id="PS51194">
    <property type="entry name" value="HELICASE_CTER"/>
    <property type="match status" value="1"/>
</dbReference>
<reference evidence="11" key="1">
    <citation type="submission" date="2025-08" db="UniProtKB">
        <authorList>
            <consortium name="RefSeq"/>
        </authorList>
    </citation>
    <scope>IDENTIFICATION</scope>
    <source>
        <tissue evidence="11">Leaf</tissue>
    </source>
</reference>
<feature type="domain" description="Helicase ATP-binding" evidence="8">
    <location>
        <begin position="890"/>
        <end position="1103"/>
    </location>
</feature>
<feature type="region of interest" description="Disordered" evidence="7">
    <location>
        <begin position="52"/>
        <end position="124"/>
    </location>
</feature>
<evidence type="ECO:0000256" key="2">
    <source>
        <dbReference type="ARBA" id="ARBA00022741"/>
    </source>
</evidence>
<dbReference type="InterPro" id="IPR000330">
    <property type="entry name" value="SNF2_N"/>
</dbReference>
<feature type="compositionally biased region" description="Acidic residues" evidence="7">
    <location>
        <begin position="245"/>
        <end position="255"/>
    </location>
</feature>
<dbReference type="RefSeq" id="XP_030516518.2">
    <property type="nucleotide sequence ID" value="XM_030660658.2"/>
</dbReference>
<feature type="compositionally biased region" description="Low complexity" evidence="7">
    <location>
        <begin position="260"/>
        <end position="275"/>
    </location>
</feature>
<dbReference type="PANTHER" id="PTHR45821:SF5">
    <property type="entry name" value="SNF2 DOMAIN-CONTAINING PROTEIN CLASSY 4"/>
    <property type="match status" value="1"/>
</dbReference>
<dbReference type="Gene3D" id="3.40.50.10810">
    <property type="entry name" value="Tandem AAA-ATPase domain"/>
    <property type="match status" value="1"/>
</dbReference>